<dbReference type="PANTHER" id="PTHR33866:SF2">
    <property type="entry name" value="S-ADENOSYLMETHIONINE DECARBOXYLASE PROENZYME"/>
    <property type="match status" value="1"/>
</dbReference>
<reference evidence="10 11" key="1">
    <citation type="journal article" date="2010" name="Stand. Genomic Sci.">
        <title>Complete genome sequence of Meiothermus silvanus type strain (VI-R2).</title>
        <authorList>
            <person name="Sikorski J."/>
            <person name="Tindall B.J."/>
            <person name="Lowry S."/>
            <person name="Lucas S."/>
            <person name="Nolan M."/>
            <person name="Copeland A."/>
            <person name="Glavina Del Rio T."/>
            <person name="Tice H."/>
            <person name="Cheng J.F."/>
            <person name="Han C."/>
            <person name="Pitluck S."/>
            <person name="Liolios K."/>
            <person name="Ivanova N."/>
            <person name="Mavromatis K."/>
            <person name="Mikhailova N."/>
            <person name="Pati A."/>
            <person name="Goodwin L."/>
            <person name="Chen A."/>
            <person name="Palaniappan K."/>
            <person name="Land M."/>
            <person name="Hauser L."/>
            <person name="Chang Y.J."/>
            <person name="Jeffries C.D."/>
            <person name="Rohde M."/>
            <person name="Goker M."/>
            <person name="Woyke T."/>
            <person name="Bristow J."/>
            <person name="Eisen J.A."/>
            <person name="Markowitz V."/>
            <person name="Hugenholtz P."/>
            <person name="Kyrpides N.C."/>
            <person name="Klenk H.P."/>
            <person name="Lapidus A."/>
        </authorList>
    </citation>
    <scope>NUCLEOTIDE SEQUENCE [LARGE SCALE GENOMIC DNA]</scope>
    <source>
        <strain evidence="11">ATCC 700542 / DSM 9946 / VI-R2</strain>
    </source>
</reference>
<keyword evidence="2" id="KW-0210">Decarboxylase</keyword>
<dbReference type="STRING" id="526227.Mesil_1859"/>
<dbReference type="Pfam" id="PF02675">
    <property type="entry name" value="AdoMet_dc"/>
    <property type="match status" value="1"/>
</dbReference>
<keyword evidence="3" id="KW-0068">Autocatalytic cleavage</keyword>
<evidence type="ECO:0000256" key="7">
    <source>
        <dbReference type="ARBA" id="ARBA00023239"/>
    </source>
</evidence>
<dbReference type="Gene3D" id="3.30.360.110">
    <property type="entry name" value="S-adenosylmethionine decarboxylase domain"/>
    <property type="match status" value="1"/>
</dbReference>
<dbReference type="InterPro" id="IPR003826">
    <property type="entry name" value="AdoMetDC_fam_prok"/>
</dbReference>
<dbReference type="PANTHER" id="PTHR33866">
    <property type="entry name" value="S-ADENOSYLMETHIONINE DECARBOXYLASE PROENZYME"/>
    <property type="match status" value="1"/>
</dbReference>
<dbReference type="GO" id="GO:0005829">
    <property type="term" value="C:cytosol"/>
    <property type="evidence" value="ECO:0007669"/>
    <property type="project" value="TreeGrafter"/>
</dbReference>
<dbReference type="EMBL" id="CP002042">
    <property type="protein sequence ID" value="ADH63736.1"/>
    <property type="molecule type" value="Genomic_DNA"/>
</dbReference>
<evidence type="ECO:0000256" key="5">
    <source>
        <dbReference type="ARBA" id="ARBA00023115"/>
    </source>
</evidence>
<organism evidence="10 11">
    <name type="scientific">Allomeiothermus silvanus (strain ATCC 700542 / DSM 9946 / NBRC 106475 / NCIMB 13440 / VI-R2)</name>
    <name type="common">Thermus silvanus</name>
    <dbReference type="NCBI Taxonomy" id="526227"/>
    <lineage>
        <taxon>Bacteria</taxon>
        <taxon>Thermotogati</taxon>
        <taxon>Deinococcota</taxon>
        <taxon>Deinococci</taxon>
        <taxon>Thermales</taxon>
        <taxon>Thermaceae</taxon>
        <taxon>Allomeiothermus</taxon>
    </lineage>
</organism>
<dbReference type="OrthoDB" id="9793120at2"/>
<dbReference type="GO" id="GO:0008295">
    <property type="term" value="P:spermidine biosynthetic process"/>
    <property type="evidence" value="ECO:0007669"/>
    <property type="project" value="UniProtKB-KW"/>
</dbReference>
<keyword evidence="11" id="KW-1185">Reference proteome</keyword>
<evidence type="ECO:0000256" key="6">
    <source>
        <dbReference type="ARBA" id="ARBA00023145"/>
    </source>
</evidence>
<keyword evidence="4" id="KW-0745">Spermidine biosynthesis</keyword>
<keyword evidence="7" id="KW-0456">Lyase</keyword>
<evidence type="ECO:0000256" key="2">
    <source>
        <dbReference type="ARBA" id="ARBA00022793"/>
    </source>
</evidence>
<accession>D7BGC0</accession>
<evidence type="ECO:0000256" key="1">
    <source>
        <dbReference type="ARBA" id="ARBA00001928"/>
    </source>
</evidence>
<dbReference type="Proteomes" id="UP000001916">
    <property type="component" value="Chromosome"/>
</dbReference>
<dbReference type="InterPro" id="IPR042284">
    <property type="entry name" value="AdoMetDC_N"/>
</dbReference>
<keyword evidence="5" id="KW-0620">Polyamine biosynthesis</keyword>
<keyword evidence="8" id="KW-0704">Schiff base</keyword>
<evidence type="ECO:0000313" key="10">
    <source>
        <dbReference type="EMBL" id="ADH63736.1"/>
    </source>
</evidence>
<evidence type="ECO:0000256" key="4">
    <source>
        <dbReference type="ARBA" id="ARBA00023066"/>
    </source>
</evidence>
<name>D7BGC0_ALLS1</name>
<dbReference type="HOGENOM" id="CLU_1794226_0_0_0"/>
<dbReference type="GO" id="GO:0004014">
    <property type="term" value="F:adenosylmethionine decarboxylase activity"/>
    <property type="evidence" value="ECO:0007669"/>
    <property type="project" value="InterPro"/>
</dbReference>
<evidence type="ECO:0000256" key="3">
    <source>
        <dbReference type="ARBA" id="ARBA00022813"/>
    </source>
</evidence>
<evidence type="ECO:0000256" key="8">
    <source>
        <dbReference type="ARBA" id="ARBA00023270"/>
    </source>
</evidence>
<dbReference type="SUPFAM" id="SSF56276">
    <property type="entry name" value="S-adenosylmethionine decarboxylase"/>
    <property type="match status" value="1"/>
</dbReference>
<sequence length="144" mass="15685">MASEGVPEQNSPQGVPGGRWVAEIYGCNLEVLENPRLVETALKDAVVKLGAPTASVQGVVYKFYPQGLSAAIVSPVAAVMIHTWPEDDASAALDLYFYQSGVNPESVLRGLARAFGAREESSFEYWRPTEHEIKRHNPKDGQQA</sequence>
<dbReference type="eggNOG" id="COG1586">
    <property type="taxonomic scope" value="Bacteria"/>
</dbReference>
<dbReference type="AlphaFoldDB" id="D7BGC0"/>
<proteinExistence type="predicted"/>
<dbReference type="RefSeq" id="WP_013158293.1">
    <property type="nucleotide sequence ID" value="NC_014212.1"/>
</dbReference>
<dbReference type="Gene3D" id="3.30.160.750">
    <property type="match status" value="1"/>
</dbReference>
<dbReference type="KEGG" id="msv:Mesil_1859"/>
<gene>
    <name evidence="10" type="ordered locus">Mesil_1859</name>
</gene>
<keyword evidence="9" id="KW-0670">Pyruvate</keyword>
<evidence type="ECO:0000256" key="9">
    <source>
        <dbReference type="ARBA" id="ARBA00023317"/>
    </source>
</evidence>
<protein>
    <submittedName>
        <fullName evidence="10">S-adenosylmethionine decarboxylase related protein</fullName>
    </submittedName>
</protein>
<dbReference type="InterPro" id="IPR016067">
    <property type="entry name" value="S-AdoMet_deCO2ase_core"/>
</dbReference>
<keyword evidence="6" id="KW-0865">Zymogen</keyword>
<evidence type="ECO:0000313" key="11">
    <source>
        <dbReference type="Proteomes" id="UP000001916"/>
    </source>
</evidence>
<dbReference type="InterPro" id="IPR042286">
    <property type="entry name" value="AdoMetDC_C"/>
</dbReference>
<comment type="cofactor">
    <cofactor evidence="1">
        <name>pyruvate</name>
        <dbReference type="ChEBI" id="CHEBI:15361"/>
    </cofactor>
</comment>